<protein>
    <submittedName>
        <fullName evidence="2">Branched-chain amino acid transport protein AzlD</fullName>
    </submittedName>
</protein>
<dbReference type="Pfam" id="PF05437">
    <property type="entry name" value="AzlD"/>
    <property type="match status" value="1"/>
</dbReference>
<dbReference type="EMBL" id="AWXA01000041">
    <property type="protein sequence ID" value="ERT58627.1"/>
    <property type="molecule type" value="Genomic_DNA"/>
</dbReference>
<dbReference type="PIRSF" id="PIRSF003203">
    <property type="entry name" value="AzlD"/>
    <property type="match status" value="1"/>
</dbReference>
<evidence type="ECO:0000256" key="1">
    <source>
        <dbReference type="SAM" id="Phobius"/>
    </source>
</evidence>
<feature type="transmembrane region" description="Helical" evidence="1">
    <location>
        <begin position="6"/>
        <end position="30"/>
    </location>
</feature>
<proteinExistence type="predicted"/>
<feature type="transmembrane region" description="Helical" evidence="1">
    <location>
        <begin position="37"/>
        <end position="58"/>
    </location>
</feature>
<dbReference type="PATRIC" id="fig|1111454.3.peg.1448"/>
<sequence length="109" mass="11947">MTELEMALTVAVVVAGTMTTRYISFAVFAAQKEPPALVRYLGTVLPGAVMGLLVVYSLKDTILVTWPYGLPEIIASVVLVAVHLWRRNVLLSMAVGTILYMLLVQLVFH</sequence>
<feature type="transmembrane region" description="Helical" evidence="1">
    <location>
        <begin position="64"/>
        <end position="82"/>
    </location>
</feature>
<dbReference type="STRING" id="1111454.HMPREF1250_1783"/>
<reference evidence="2 3" key="1">
    <citation type="submission" date="2013-09" db="EMBL/GenBank/DDBJ databases">
        <authorList>
            <person name="Durkin A.S."/>
            <person name="Haft D.R."/>
            <person name="McCorrison J."/>
            <person name="Torralba M."/>
            <person name="Gillis M."/>
            <person name="Haft D.H."/>
            <person name="Methe B."/>
            <person name="Sutton G."/>
            <person name="Nelson K.E."/>
        </authorList>
    </citation>
    <scope>NUCLEOTIDE SEQUENCE [LARGE SCALE GENOMIC DNA]</scope>
    <source>
        <strain evidence="2 3">BV3C16-1</strain>
    </source>
</reference>
<keyword evidence="1" id="KW-1133">Transmembrane helix</keyword>
<keyword evidence="1" id="KW-0472">Membrane</keyword>
<organism evidence="2 3">
    <name type="scientific">Megasphaera vaginalis</name>
    <name type="common">ex Srinivasan et al. 2021</name>
    <dbReference type="NCBI Taxonomy" id="1111454"/>
    <lineage>
        <taxon>Bacteria</taxon>
        <taxon>Bacillati</taxon>
        <taxon>Bacillota</taxon>
        <taxon>Negativicutes</taxon>
        <taxon>Veillonellales</taxon>
        <taxon>Veillonellaceae</taxon>
        <taxon>Megasphaera</taxon>
    </lineage>
</organism>
<dbReference type="OrthoDB" id="308265at2"/>
<dbReference type="RefSeq" id="WP_023053926.1">
    <property type="nucleotide sequence ID" value="NZ_AWXA01000041.1"/>
</dbReference>
<dbReference type="AlphaFoldDB" id="U7UGS0"/>
<comment type="caution">
    <text evidence="2">The sequence shown here is derived from an EMBL/GenBank/DDBJ whole genome shotgun (WGS) entry which is preliminary data.</text>
</comment>
<keyword evidence="1" id="KW-0812">Transmembrane</keyword>
<accession>U7UGS0</accession>
<evidence type="ECO:0000313" key="3">
    <source>
        <dbReference type="Proteomes" id="UP000017090"/>
    </source>
</evidence>
<keyword evidence="3" id="KW-1185">Reference proteome</keyword>
<dbReference type="eggNOG" id="COG1687">
    <property type="taxonomic scope" value="Bacteria"/>
</dbReference>
<dbReference type="InterPro" id="IPR008407">
    <property type="entry name" value="Brnchd-chn_aa_trnsp_AzlD"/>
</dbReference>
<evidence type="ECO:0000313" key="2">
    <source>
        <dbReference type="EMBL" id="ERT58627.1"/>
    </source>
</evidence>
<name>U7UGS0_9FIRM</name>
<feature type="transmembrane region" description="Helical" evidence="1">
    <location>
        <begin position="89"/>
        <end position="108"/>
    </location>
</feature>
<dbReference type="Proteomes" id="UP000017090">
    <property type="component" value="Unassembled WGS sequence"/>
</dbReference>
<gene>
    <name evidence="2" type="ORF">HMPREF1250_1783</name>
</gene>